<evidence type="ECO:0000313" key="3">
    <source>
        <dbReference type="Proteomes" id="UP000614350"/>
    </source>
</evidence>
<comment type="caution">
    <text evidence="2">The sequence shown here is derived from an EMBL/GenBank/DDBJ whole genome shotgun (WGS) entry which is preliminary data.</text>
</comment>
<feature type="region of interest" description="Disordered" evidence="1">
    <location>
        <begin position="1"/>
        <end position="63"/>
    </location>
</feature>
<gene>
    <name evidence="2" type="ORF">HZH66_002704</name>
</gene>
<proteinExistence type="predicted"/>
<organism evidence="2 3">
    <name type="scientific">Vespula vulgaris</name>
    <name type="common">Yellow jacket</name>
    <name type="synonym">Wasp</name>
    <dbReference type="NCBI Taxonomy" id="7454"/>
    <lineage>
        <taxon>Eukaryota</taxon>
        <taxon>Metazoa</taxon>
        <taxon>Ecdysozoa</taxon>
        <taxon>Arthropoda</taxon>
        <taxon>Hexapoda</taxon>
        <taxon>Insecta</taxon>
        <taxon>Pterygota</taxon>
        <taxon>Neoptera</taxon>
        <taxon>Endopterygota</taxon>
        <taxon>Hymenoptera</taxon>
        <taxon>Apocrita</taxon>
        <taxon>Aculeata</taxon>
        <taxon>Vespoidea</taxon>
        <taxon>Vespidae</taxon>
        <taxon>Vespinae</taxon>
        <taxon>Vespula</taxon>
    </lineage>
</organism>
<keyword evidence="3" id="KW-1185">Reference proteome</keyword>
<protein>
    <submittedName>
        <fullName evidence="2">Uncharacterized protein</fullName>
    </submittedName>
</protein>
<evidence type="ECO:0000313" key="2">
    <source>
        <dbReference type="EMBL" id="KAF7408167.1"/>
    </source>
</evidence>
<dbReference type="EMBL" id="JACSEA010000002">
    <property type="protein sequence ID" value="KAF7408167.1"/>
    <property type="molecule type" value="Genomic_DNA"/>
</dbReference>
<dbReference type="Proteomes" id="UP000614350">
    <property type="component" value="Unassembled WGS sequence"/>
</dbReference>
<reference evidence="2" key="1">
    <citation type="journal article" date="2020" name="G3 (Bethesda)">
        <title>High-Quality Assemblies for Three Invasive Social Wasps from the &lt;i&gt;Vespula&lt;/i&gt; Genus.</title>
        <authorList>
            <person name="Harrop T.W.R."/>
            <person name="Guhlin J."/>
            <person name="McLaughlin G.M."/>
            <person name="Permina E."/>
            <person name="Stockwell P."/>
            <person name="Gilligan J."/>
            <person name="Le Lec M.F."/>
            <person name="Gruber M.A.M."/>
            <person name="Quinn O."/>
            <person name="Lovegrove M."/>
            <person name="Duncan E.J."/>
            <person name="Remnant E.J."/>
            <person name="Van Eeckhoven J."/>
            <person name="Graham B."/>
            <person name="Knapp R.A."/>
            <person name="Langford K.W."/>
            <person name="Kronenberg Z."/>
            <person name="Press M.O."/>
            <person name="Eacker S.M."/>
            <person name="Wilson-Rankin E.E."/>
            <person name="Purcell J."/>
            <person name="Lester P.J."/>
            <person name="Dearden P.K."/>
        </authorList>
    </citation>
    <scope>NUCLEOTIDE SEQUENCE</scope>
    <source>
        <strain evidence="2">Marl-1</strain>
    </source>
</reference>
<evidence type="ECO:0000256" key="1">
    <source>
        <dbReference type="SAM" id="MobiDB-lite"/>
    </source>
</evidence>
<accession>A0A834NG81</accession>
<feature type="compositionally biased region" description="Basic and acidic residues" evidence="1">
    <location>
        <begin position="47"/>
        <end position="56"/>
    </location>
</feature>
<name>A0A834NG81_VESVU</name>
<feature type="compositionally biased region" description="Polar residues" evidence="1">
    <location>
        <begin position="32"/>
        <end position="45"/>
    </location>
</feature>
<dbReference type="AlphaFoldDB" id="A0A834NG81"/>
<sequence length="114" mass="12937">MAERLIRFRSGIAPRSRPFNHSTPGLDRCPPSATNWHGINETGSSYMKRDETTQDKARRRSSFKVSMKDPCSCPVVQRPYHLKAEPYTHLNTTDHGESFAKNQFAQLGGSSLIW</sequence>